<proteinExistence type="predicted"/>
<dbReference type="Proteomes" id="UP001358586">
    <property type="component" value="Chromosome 8"/>
</dbReference>
<evidence type="ECO:0000313" key="3">
    <source>
        <dbReference type="Proteomes" id="UP001358586"/>
    </source>
</evidence>
<feature type="compositionally biased region" description="Low complexity" evidence="1">
    <location>
        <begin position="123"/>
        <end position="143"/>
    </location>
</feature>
<feature type="region of interest" description="Disordered" evidence="1">
    <location>
        <begin position="101"/>
        <end position="179"/>
    </location>
</feature>
<evidence type="ECO:0000313" key="2">
    <source>
        <dbReference type="EMBL" id="KAK5813571.1"/>
    </source>
</evidence>
<sequence length="179" mass="20664">MLLGTAVIHLEDEFPEAYVQTWYTKQTQLQIYSNFIRLVRGPKQWVSLSNMLLIVPPTLRRPPGRPTKVRKKEPDKPQTTERLIKRGVDMRCSKCKRIGHNKRSCKEEVDQNIPATPNQQESTPTQQAALLQLQTTPTHQQAASTHQKDAAPREKLLFKRKPTTVRWMPPIQESSMTDQ</sequence>
<feature type="compositionally biased region" description="Basic and acidic residues" evidence="1">
    <location>
        <begin position="146"/>
        <end position="157"/>
    </location>
</feature>
<reference evidence="2 3" key="1">
    <citation type="submission" date="2023-03" db="EMBL/GenBank/DDBJ databases">
        <title>WGS of Gossypium arboreum.</title>
        <authorList>
            <person name="Yu D."/>
        </authorList>
    </citation>
    <scope>NUCLEOTIDE SEQUENCE [LARGE SCALE GENOMIC DNA]</scope>
    <source>
        <tissue evidence="2">Leaf</tissue>
    </source>
</reference>
<feature type="compositionally biased region" description="Polar residues" evidence="1">
    <location>
        <begin position="113"/>
        <end position="122"/>
    </location>
</feature>
<gene>
    <name evidence="2" type="ORF">PVK06_029022</name>
</gene>
<organism evidence="2 3">
    <name type="scientific">Gossypium arboreum</name>
    <name type="common">Tree cotton</name>
    <name type="synonym">Gossypium nanking</name>
    <dbReference type="NCBI Taxonomy" id="29729"/>
    <lineage>
        <taxon>Eukaryota</taxon>
        <taxon>Viridiplantae</taxon>
        <taxon>Streptophyta</taxon>
        <taxon>Embryophyta</taxon>
        <taxon>Tracheophyta</taxon>
        <taxon>Spermatophyta</taxon>
        <taxon>Magnoliopsida</taxon>
        <taxon>eudicotyledons</taxon>
        <taxon>Gunneridae</taxon>
        <taxon>Pentapetalae</taxon>
        <taxon>rosids</taxon>
        <taxon>malvids</taxon>
        <taxon>Malvales</taxon>
        <taxon>Malvaceae</taxon>
        <taxon>Malvoideae</taxon>
        <taxon>Gossypium</taxon>
    </lineage>
</organism>
<dbReference type="EMBL" id="JARKNE010000008">
    <property type="protein sequence ID" value="KAK5813571.1"/>
    <property type="molecule type" value="Genomic_DNA"/>
</dbReference>
<name>A0ABR0P5F6_GOSAR</name>
<keyword evidence="3" id="KW-1185">Reference proteome</keyword>
<evidence type="ECO:0000256" key="1">
    <source>
        <dbReference type="SAM" id="MobiDB-lite"/>
    </source>
</evidence>
<protein>
    <submittedName>
        <fullName evidence="2">Uncharacterized protein</fullName>
    </submittedName>
</protein>
<accession>A0ABR0P5F6</accession>
<feature type="region of interest" description="Disordered" evidence="1">
    <location>
        <begin position="59"/>
        <end position="80"/>
    </location>
</feature>
<comment type="caution">
    <text evidence="2">The sequence shown here is derived from an EMBL/GenBank/DDBJ whole genome shotgun (WGS) entry which is preliminary data.</text>
</comment>